<keyword evidence="5" id="KW-0799">Topoisomerase</keyword>
<feature type="non-terminal residue" evidence="9">
    <location>
        <position position="1"/>
    </location>
</feature>
<keyword evidence="4" id="KW-0067">ATP-binding</keyword>
<evidence type="ECO:0000256" key="6">
    <source>
        <dbReference type="ARBA" id="ARBA00023125"/>
    </source>
</evidence>
<gene>
    <name evidence="9" type="ORF">S03H2_35906</name>
</gene>
<dbReference type="Gene3D" id="3.40.50.670">
    <property type="match status" value="1"/>
</dbReference>
<comment type="catalytic activity">
    <reaction evidence="1">
        <text>ATP-dependent breakage, passage and rejoining of double-stranded DNA.</text>
        <dbReference type="EC" id="5.6.2.2"/>
    </reaction>
</comment>
<dbReference type="GO" id="GO:0003918">
    <property type="term" value="F:DNA topoisomerase type II (double strand cut, ATP-hydrolyzing) activity"/>
    <property type="evidence" value="ECO:0007669"/>
    <property type="project" value="UniProtKB-EC"/>
</dbReference>
<dbReference type="InterPro" id="IPR013759">
    <property type="entry name" value="Topo_IIA_B_C"/>
</dbReference>
<reference evidence="9" key="1">
    <citation type="journal article" date="2014" name="Front. Microbiol.">
        <title>High frequency of phylogenetically diverse reductive dehalogenase-homologous genes in deep subseafloor sedimentary metagenomes.</title>
        <authorList>
            <person name="Kawai M."/>
            <person name="Futagami T."/>
            <person name="Toyoda A."/>
            <person name="Takaki Y."/>
            <person name="Nishi S."/>
            <person name="Hori S."/>
            <person name="Arai W."/>
            <person name="Tsubouchi T."/>
            <person name="Morono Y."/>
            <person name="Uchiyama I."/>
            <person name="Ito T."/>
            <person name="Fujiyama A."/>
            <person name="Inagaki F."/>
            <person name="Takami H."/>
        </authorList>
    </citation>
    <scope>NUCLEOTIDE SEQUENCE</scope>
    <source>
        <strain evidence="9">Expedition CK06-06</strain>
    </source>
</reference>
<dbReference type="PANTHER" id="PTHR45866">
    <property type="entry name" value="DNA GYRASE/TOPOISOMERASE SUBUNIT B"/>
    <property type="match status" value="1"/>
</dbReference>
<dbReference type="GO" id="GO:0003677">
    <property type="term" value="F:DNA binding"/>
    <property type="evidence" value="ECO:0007669"/>
    <property type="project" value="UniProtKB-KW"/>
</dbReference>
<dbReference type="GO" id="GO:0006265">
    <property type="term" value="P:DNA topological change"/>
    <property type="evidence" value="ECO:0007669"/>
    <property type="project" value="InterPro"/>
</dbReference>
<sequence>YTETDKAEILSSGKKAPGITIQRYKGLGEMNSDQLWETTMNPENRILLQVNIENAKEADRIFDTLMGSEVFPRKKFIQTYAKKVKNLDI</sequence>
<dbReference type="PRINTS" id="PR01159">
    <property type="entry name" value="DNAGYRASEB"/>
</dbReference>
<evidence type="ECO:0000256" key="7">
    <source>
        <dbReference type="ARBA" id="ARBA00023235"/>
    </source>
</evidence>
<evidence type="ECO:0000256" key="1">
    <source>
        <dbReference type="ARBA" id="ARBA00000185"/>
    </source>
</evidence>
<dbReference type="AlphaFoldDB" id="X1HCV3"/>
<dbReference type="SUPFAM" id="SSF56719">
    <property type="entry name" value="Type II DNA topoisomerase"/>
    <property type="match status" value="1"/>
</dbReference>
<dbReference type="EMBL" id="BARU01021990">
    <property type="protein sequence ID" value="GAH51674.1"/>
    <property type="molecule type" value="Genomic_DNA"/>
</dbReference>
<evidence type="ECO:0000313" key="9">
    <source>
        <dbReference type="EMBL" id="GAH51674.1"/>
    </source>
</evidence>
<feature type="domain" description="DNA gyrase B subunit C-terminal" evidence="8">
    <location>
        <begin position="18"/>
        <end position="78"/>
    </location>
</feature>
<dbReference type="InterPro" id="IPR002288">
    <property type="entry name" value="DNA_gyrase_B_C"/>
</dbReference>
<proteinExistence type="inferred from homology"/>
<keyword evidence="7" id="KW-0413">Isomerase</keyword>
<dbReference type="Pfam" id="PF00986">
    <property type="entry name" value="DNA_gyraseB_C"/>
    <property type="match status" value="1"/>
</dbReference>
<organism evidence="9">
    <name type="scientific">marine sediment metagenome</name>
    <dbReference type="NCBI Taxonomy" id="412755"/>
    <lineage>
        <taxon>unclassified sequences</taxon>
        <taxon>metagenomes</taxon>
        <taxon>ecological metagenomes</taxon>
    </lineage>
</organism>
<evidence type="ECO:0000256" key="2">
    <source>
        <dbReference type="ARBA" id="ARBA00010708"/>
    </source>
</evidence>
<evidence type="ECO:0000259" key="8">
    <source>
        <dbReference type="Pfam" id="PF00986"/>
    </source>
</evidence>
<accession>X1HCV3</accession>
<evidence type="ECO:0000256" key="4">
    <source>
        <dbReference type="ARBA" id="ARBA00022840"/>
    </source>
</evidence>
<dbReference type="GO" id="GO:0005524">
    <property type="term" value="F:ATP binding"/>
    <property type="evidence" value="ECO:0007669"/>
    <property type="project" value="UniProtKB-KW"/>
</dbReference>
<dbReference type="InterPro" id="IPR013760">
    <property type="entry name" value="Topo_IIA-like_dom_sf"/>
</dbReference>
<comment type="caution">
    <text evidence="9">The sequence shown here is derived from an EMBL/GenBank/DDBJ whole genome shotgun (WGS) entry which is preliminary data.</text>
</comment>
<keyword evidence="3" id="KW-0547">Nucleotide-binding</keyword>
<protein>
    <recommendedName>
        <fullName evidence="8">DNA gyrase B subunit C-terminal domain-containing protein</fullName>
    </recommendedName>
</protein>
<keyword evidence="6" id="KW-0238">DNA-binding</keyword>
<dbReference type="PANTHER" id="PTHR45866:SF1">
    <property type="entry name" value="DNA GYRASE SUBUNIT B, MITOCHONDRIAL"/>
    <property type="match status" value="1"/>
</dbReference>
<dbReference type="InterPro" id="IPR000565">
    <property type="entry name" value="Topo_IIA_B"/>
</dbReference>
<comment type="similarity">
    <text evidence="2">Belongs to the type II topoisomerase GyrB family.</text>
</comment>
<name>X1HCV3_9ZZZZ</name>
<evidence type="ECO:0000256" key="3">
    <source>
        <dbReference type="ARBA" id="ARBA00022741"/>
    </source>
</evidence>
<evidence type="ECO:0000256" key="5">
    <source>
        <dbReference type="ARBA" id="ARBA00023029"/>
    </source>
</evidence>